<dbReference type="InterPro" id="IPR036188">
    <property type="entry name" value="FAD/NAD-bd_sf"/>
</dbReference>
<evidence type="ECO:0000256" key="8">
    <source>
        <dbReference type="ARBA" id="ARBA00023002"/>
    </source>
</evidence>
<keyword evidence="2 10" id="KW-0489">Methyltransferase</keyword>
<dbReference type="PANTHER" id="PTHR13847">
    <property type="entry name" value="SARCOSINE DEHYDROGENASE-RELATED"/>
    <property type="match status" value="1"/>
</dbReference>
<evidence type="ECO:0000256" key="1">
    <source>
        <dbReference type="ARBA" id="ARBA00022490"/>
    </source>
</evidence>
<sequence length="602" mass="65251">MAERVDWSPDGTPRSPRFGDVYHGAGGALDQARHVFLAGCDLPAAWAGRERWHILETGFGLGLNFLAAWRAWKDDPQRPRVLHFVSMEAWPVAAEDILRASAQAPEVQDLARELATRWWGLVPGWHRLQFDGGRVLLTLCVGDAKRMLDEQSFAADSVFLDGFDPQCNPAMWELATLKSVARCCRRGTMAATWTVAGQVRRDLQQCGFRLERVPGLPPKRERLRATFDPEWALRRPARSRREAPGTALVVGGGLAGAAAAASLARRGWRVQVLDSANEPASGASGLPAGLLAPHTSPDDNLLSRLSRAGIRMTLQEAGQRLVDGRDWERTGVLERREADARVPARLGSWEGDWQHLLEGGSLWHAAAAWVRPGALVRAWLSEPGVEWRGGVRVNAFLQREGRWCALDDAGEALACADLAVVAAALGSAELLDQRLTLNPVRGQVSWNLHDGASAPHEPPRNGHGHFLPDVPLPEGRAWLTGSTYGRGELSLEPRAEDQLANLERLQVLAPEAAARIEPQFRGGAVRAWVGVRCASADRRPLVGELAAGLWVSTAMGSRGLTFTALCAELLAARLHGEPLPLPVRLAAALAAQRAARGSAGAR</sequence>
<dbReference type="PANTHER" id="PTHR13847:SF283">
    <property type="entry name" value="TRNA 5-METHYLAMINOMETHYL-2-THIOURIDINE BIOSYNTHESIS BIFUNCTIONAL PROTEIN MNMC"/>
    <property type="match status" value="1"/>
</dbReference>
<dbReference type="RefSeq" id="WP_135265444.1">
    <property type="nucleotide sequence ID" value="NZ_SMLM01000004.1"/>
</dbReference>
<evidence type="ECO:0000313" key="13">
    <source>
        <dbReference type="EMBL" id="TFY99218.1"/>
    </source>
</evidence>
<proteinExistence type="inferred from homology"/>
<dbReference type="Gene3D" id="3.30.9.10">
    <property type="entry name" value="D-Amino Acid Oxidase, subunit A, domain 2"/>
    <property type="match status" value="1"/>
</dbReference>
<dbReference type="EMBL" id="SMLM01000004">
    <property type="protein sequence ID" value="TFY99218.1"/>
    <property type="molecule type" value="Genomic_DNA"/>
</dbReference>
<comment type="catalytic activity">
    <reaction evidence="10">
        <text>5-aminomethyl-2-thiouridine(34) in tRNA + S-adenosyl-L-methionine = 5-methylaminomethyl-2-thiouridine(34) in tRNA + S-adenosyl-L-homocysteine + H(+)</text>
        <dbReference type="Rhea" id="RHEA:19569"/>
        <dbReference type="Rhea" id="RHEA-COMP:10195"/>
        <dbReference type="Rhea" id="RHEA-COMP:10197"/>
        <dbReference type="ChEBI" id="CHEBI:15378"/>
        <dbReference type="ChEBI" id="CHEBI:57856"/>
        <dbReference type="ChEBI" id="CHEBI:59789"/>
        <dbReference type="ChEBI" id="CHEBI:74454"/>
        <dbReference type="ChEBI" id="CHEBI:74455"/>
        <dbReference type="EC" id="2.1.1.61"/>
    </reaction>
</comment>
<evidence type="ECO:0000256" key="2">
    <source>
        <dbReference type="ARBA" id="ARBA00022603"/>
    </source>
</evidence>
<comment type="cofactor">
    <cofactor evidence="10">
        <name>FAD</name>
        <dbReference type="ChEBI" id="CHEBI:57692"/>
    </cofactor>
</comment>
<protein>
    <recommendedName>
        <fullName evidence="10">tRNA 5-methylaminomethyl-2-thiouridine biosynthesis bifunctional protein MnmC</fullName>
        <shortName evidence="10">tRNA mnm(5)s(2)U biosynthesis bifunctional protein</shortName>
    </recommendedName>
    <domain>
        <recommendedName>
            <fullName evidence="10">tRNA (mnm(5)s(2)U34)-methyltransferase</fullName>
            <ecNumber evidence="10">2.1.1.61</ecNumber>
        </recommendedName>
    </domain>
    <domain>
        <recommendedName>
            <fullName evidence="10">FAD-dependent cmnm(5)s(2)U34 oxidoreductase</fullName>
            <ecNumber evidence="10">1.5.-.-</ecNumber>
        </recommendedName>
    </domain>
</protein>
<gene>
    <name evidence="10" type="primary">mnmC</name>
    <name evidence="13" type="ORF">EZ313_21855</name>
</gene>
<keyword evidence="8 10" id="KW-0560">Oxidoreductase</keyword>
<keyword evidence="6 10" id="KW-0819">tRNA processing</keyword>
<dbReference type="InterPro" id="IPR023032">
    <property type="entry name" value="tRNA_MAMT_biosynth_bifunc_MnmC"/>
</dbReference>
<dbReference type="InterPro" id="IPR029063">
    <property type="entry name" value="SAM-dependent_MTases_sf"/>
</dbReference>
<evidence type="ECO:0000313" key="14">
    <source>
        <dbReference type="Proteomes" id="UP000298180"/>
    </source>
</evidence>
<dbReference type="Pfam" id="PF05430">
    <property type="entry name" value="Methyltransf_30"/>
    <property type="match status" value="1"/>
</dbReference>
<dbReference type="InterPro" id="IPR017610">
    <property type="entry name" value="tRNA_S-uridine_synth_MnmC_C"/>
</dbReference>
<comment type="function">
    <text evidence="10">Catalyzes the last two steps in the biosynthesis of 5-methylaminomethyl-2-thiouridine (mnm(5)s(2)U) at the wobble position (U34) in tRNA. Catalyzes the FAD-dependent demodification of cmnm(5)s(2)U34 to nm(5)s(2)U34, followed by the transfer of a methyl group from S-adenosyl-L-methionine to nm(5)s(2)U34, to form mnm(5)s(2)U34.</text>
</comment>
<keyword evidence="3 10" id="KW-0285">Flavoprotein</keyword>
<dbReference type="GO" id="GO:0004808">
    <property type="term" value="F:tRNA (5-methylaminomethyl-2-thiouridylate)(34)-methyltransferase activity"/>
    <property type="evidence" value="ECO:0007669"/>
    <property type="project" value="UniProtKB-EC"/>
</dbReference>
<feature type="domain" description="MnmC-like methyltransferase" evidence="12">
    <location>
        <begin position="105"/>
        <end position="226"/>
    </location>
</feature>
<accession>A0A4Z0BMP5</accession>
<dbReference type="SUPFAM" id="SSF51905">
    <property type="entry name" value="FAD/NAD(P)-binding domain"/>
    <property type="match status" value="1"/>
</dbReference>
<evidence type="ECO:0000256" key="7">
    <source>
        <dbReference type="ARBA" id="ARBA00022827"/>
    </source>
</evidence>
<dbReference type="GO" id="GO:0002097">
    <property type="term" value="P:tRNA wobble base modification"/>
    <property type="evidence" value="ECO:0007669"/>
    <property type="project" value="UniProtKB-UniRule"/>
</dbReference>
<evidence type="ECO:0000256" key="6">
    <source>
        <dbReference type="ARBA" id="ARBA00022694"/>
    </source>
</evidence>
<comment type="subcellular location">
    <subcellularLocation>
        <location evidence="10">Cytoplasm</location>
    </subcellularLocation>
</comment>
<evidence type="ECO:0000256" key="9">
    <source>
        <dbReference type="ARBA" id="ARBA00023268"/>
    </source>
</evidence>
<keyword evidence="4 10" id="KW-0808">Transferase</keyword>
<evidence type="ECO:0000259" key="12">
    <source>
        <dbReference type="Pfam" id="PF05430"/>
    </source>
</evidence>
<reference evidence="13 14" key="1">
    <citation type="submission" date="2019-03" db="EMBL/GenBank/DDBJ databases">
        <title>Ramlibacter henchirensis DSM 14656, whole genome shotgun sequence.</title>
        <authorList>
            <person name="Zhang X."/>
            <person name="Feng G."/>
            <person name="Zhu H."/>
        </authorList>
    </citation>
    <scope>NUCLEOTIDE SEQUENCE [LARGE SCALE GENOMIC DNA]</scope>
    <source>
        <strain evidence="13 14">DSM 14656</strain>
    </source>
</reference>
<feature type="region of interest" description="FAD-dependent cmnm(5)s(2)U34 oxidoreductase" evidence="10">
    <location>
        <begin position="250"/>
        <end position="602"/>
    </location>
</feature>
<evidence type="ECO:0000256" key="10">
    <source>
        <dbReference type="HAMAP-Rule" id="MF_01102"/>
    </source>
</evidence>
<dbReference type="OrthoDB" id="9786494at2"/>
<comment type="caution">
    <text evidence="13">The sequence shown here is derived from an EMBL/GenBank/DDBJ whole genome shotgun (WGS) entry which is preliminary data.</text>
</comment>
<keyword evidence="14" id="KW-1185">Reference proteome</keyword>
<dbReference type="EC" id="1.5.-.-" evidence="10"/>
<evidence type="ECO:0000256" key="3">
    <source>
        <dbReference type="ARBA" id="ARBA00022630"/>
    </source>
</evidence>
<dbReference type="Gene3D" id="3.40.50.150">
    <property type="entry name" value="Vaccinia Virus protein VP39"/>
    <property type="match status" value="1"/>
</dbReference>
<dbReference type="Proteomes" id="UP000298180">
    <property type="component" value="Unassembled WGS sequence"/>
</dbReference>
<dbReference type="HAMAP" id="MF_01102">
    <property type="entry name" value="MnmC"/>
    <property type="match status" value="1"/>
</dbReference>
<comment type="similarity">
    <text evidence="10">In the N-terminal section; belongs to the methyltransferase superfamily. tRNA (mnm(5)s(2)U34)-methyltransferase family.</text>
</comment>
<dbReference type="NCBIfam" id="TIGR03197">
    <property type="entry name" value="MnmC_Cterm"/>
    <property type="match status" value="1"/>
</dbReference>
<dbReference type="InterPro" id="IPR047785">
    <property type="entry name" value="tRNA_MNMC2"/>
</dbReference>
<keyword evidence="7 10" id="KW-0274">FAD</keyword>
<dbReference type="Pfam" id="PF01266">
    <property type="entry name" value="DAO"/>
    <property type="match status" value="1"/>
</dbReference>
<dbReference type="AlphaFoldDB" id="A0A4Z0BMP5"/>
<dbReference type="EC" id="2.1.1.61" evidence="10"/>
<name>A0A4Z0BMP5_9BURK</name>
<dbReference type="InterPro" id="IPR006076">
    <property type="entry name" value="FAD-dep_OxRdtase"/>
</dbReference>
<feature type="domain" description="FAD dependent oxidoreductase" evidence="11">
    <location>
        <begin position="248"/>
        <end position="573"/>
    </location>
</feature>
<feature type="region of interest" description="tRNA (mnm(5)s(2)U34)-methyltransferase" evidence="10">
    <location>
        <begin position="1"/>
        <end position="228"/>
    </location>
</feature>
<dbReference type="NCBIfam" id="NF033855">
    <property type="entry name" value="tRNA_MNMC2"/>
    <property type="match status" value="1"/>
</dbReference>
<comment type="similarity">
    <text evidence="10">In the C-terminal section; belongs to the DAO family.</text>
</comment>
<dbReference type="Gene3D" id="3.50.50.60">
    <property type="entry name" value="FAD/NAD(P)-binding domain"/>
    <property type="match status" value="1"/>
</dbReference>
<dbReference type="GO" id="GO:0016645">
    <property type="term" value="F:oxidoreductase activity, acting on the CH-NH group of donors"/>
    <property type="evidence" value="ECO:0007669"/>
    <property type="project" value="InterPro"/>
</dbReference>
<keyword evidence="1 10" id="KW-0963">Cytoplasm</keyword>
<dbReference type="GO" id="GO:0005737">
    <property type="term" value="C:cytoplasm"/>
    <property type="evidence" value="ECO:0007669"/>
    <property type="project" value="UniProtKB-SubCell"/>
</dbReference>
<keyword evidence="5 10" id="KW-0949">S-adenosyl-L-methionine</keyword>
<organism evidence="13 14">
    <name type="scientific">Ramlibacter henchirensis</name>
    <dbReference type="NCBI Taxonomy" id="204072"/>
    <lineage>
        <taxon>Bacteria</taxon>
        <taxon>Pseudomonadati</taxon>
        <taxon>Pseudomonadota</taxon>
        <taxon>Betaproteobacteria</taxon>
        <taxon>Burkholderiales</taxon>
        <taxon>Comamonadaceae</taxon>
        <taxon>Ramlibacter</taxon>
    </lineage>
</organism>
<dbReference type="GO" id="GO:0050660">
    <property type="term" value="F:flavin adenine dinucleotide binding"/>
    <property type="evidence" value="ECO:0007669"/>
    <property type="project" value="UniProtKB-UniRule"/>
</dbReference>
<dbReference type="InterPro" id="IPR008471">
    <property type="entry name" value="MnmC-like_methylTransf"/>
</dbReference>
<keyword evidence="9 10" id="KW-0511">Multifunctional enzyme</keyword>
<evidence type="ECO:0000259" key="11">
    <source>
        <dbReference type="Pfam" id="PF01266"/>
    </source>
</evidence>
<dbReference type="GO" id="GO:0032259">
    <property type="term" value="P:methylation"/>
    <property type="evidence" value="ECO:0007669"/>
    <property type="project" value="UniProtKB-KW"/>
</dbReference>
<evidence type="ECO:0000256" key="4">
    <source>
        <dbReference type="ARBA" id="ARBA00022679"/>
    </source>
</evidence>
<evidence type="ECO:0000256" key="5">
    <source>
        <dbReference type="ARBA" id="ARBA00022691"/>
    </source>
</evidence>